<feature type="region of interest" description="Disordered" evidence="1">
    <location>
        <begin position="284"/>
        <end position="308"/>
    </location>
</feature>
<dbReference type="Gene3D" id="1.10.150.80">
    <property type="entry name" value="HRDC domain"/>
    <property type="match status" value="2"/>
</dbReference>
<dbReference type="InterPro" id="IPR012337">
    <property type="entry name" value="RNaseH-like_sf"/>
</dbReference>
<dbReference type="InterPro" id="IPR010997">
    <property type="entry name" value="HRDC-like_sf"/>
</dbReference>
<protein>
    <submittedName>
        <fullName evidence="3">Ribonuclease D</fullName>
        <ecNumber evidence="3">3.1.13.5</ecNumber>
    </submittedName>
</protein>
<dbReference type="GO" id="GO:0000166">
    <property type="term" value="F:nucleotide binding"/>
    <property type="evidence" value="ECO:0007669"/>
    <property type="project" value="InterPro"/>
</dbReference>
<sequence length="436" mass="47605">MTPTGDEAPVETESAAEQDAPSYPMLDSPADGVPDVIVDERTLTAAADAIAAGHGPVALDAERASGFRYGNRAYLVQLRREGAGLFLIDPIACPDLSPINDAIGDAEWVLHAATQDLACLAEVGLRPQALFDTELGGRIAGLKRVGLAAVIEHYLGVTLAKEHSAADWSTRPLPEPWLRYAALDVEVLTQVRDLMYADLEASGKLDWALQDFQALLSFTGPPVRTDPWRRTSGMHKIRERRALARVRELWQTRDALARDKDIAPGRLLPDALIVAMATTPPTSAEDLSALGAAPPAPGAPPRRSRKPHHGLLRYQREWLAALERVRVMPERALPPASVRGDGPPPVRAWADRNPVAAARLSQVRDRLGTFGEEHSVPLENLVTPESLRRLIWNAPKVWDESMIREQLASYGARPWQVDAVTPLVVQAVEDHPATDE</sequence>
<dbReference type="GO" id="GO:0008408">
    <property type="term" value="F:3'-5' exonuclease activity"/>
    <property type="evidence" value="ECO:0007669"/>
    <property type="project" value="InterPro"/>
</dbReference>
<dbReference type="EC" id="3.1.13.5" evidence="3"/>
<dbReference type="InterPro" id="IPR002562">
    <property type="entry name" value="3'-5'_exonuclease_dom"/>
</dbReference>
<dbReference type="Proteomes" id="UP000571817">
    <property type="component" value="Unassembled WGS sequence"/>
</dbReference>
<dbReference type="InterPro" id="IPR002121">
    <property type="entry name" value="HRDC_dom"/>
</dbReference>
<dbReference type="PROSITE" id="PS50967">
    <property type="entry name" value="HRDC"/>
    <property type="match status" value="1"/>
</dbReference>
<feature type="region of interest" description="Disordered" evidence="1">
    <location>
        <begin position="1"/>
        <end position="31"/>
    </location>
</feature>
<dbReference type="PANTHER" id="PTHR47649">
    <property type="entry name" value="RIBONUCLEASE D"/>
    <property type="match status" value="1"/>
</dbReference>
<reference evidence="3 4" key="1">
    <citation type="submission" date="2020-07" db="EMBL/GenBank/DDBJ databases">
        <title>Sequencing the genomes of 1000 actinobacteria strains.</title>
        <authorList>
            <person name="Klenk H.-P."/>
        </authorList>
    </citation>
    <scope>NUCLEOTIDE SEQUENCE [LARGE SCALE GENOMIC DNA]</scope>
    <source>
        <strain evidence="3 4">DSM 29531</strain>
    </source>
</reference>
<evidence type="ECO:0000259" key="2">
    <source>
        <dbReference type="PROSITE" id="PS50967"/>
    </source>
</evidence>
<evidence type="ECO:0000256" key="1">
    <source>
        <dbReference type="SAM" id="MobiDB-lite"/>
    </source>
</evidence>
<dbReference type="InterPro" id="IPR041605">
    <property type="entry name" value="Exo_C"/>
</dbReference>
<dbReference type="SUPFAM" id="SSF53098">
    <property type="entry name" value="Ribonuclease H-like"/>
    <property type="match status" value="1"/>
</dbReference>
<dbReference type="GO" id="GO:0006139">
    <property type="term" value="P:nucleobase-containing compound metabolic process"/>
    <property type="evidence" value="ECO:0007669"/>
    <property type="project" value="InterPro"/>
</dbReference>
<dbReference type="CDD" id="cd06142">
    <property type="entry name" value="RNaseD_exo"/>
    <property type="match status" value="1"/>
</dbReference>
<name>A0A853DJT1_9MICO</name>
<dbReference type="InterPro" id="IPR051086">
    <property type="entry name" value="RNase_D-like"/>
</dbReference>
<dbReference type="GO" id="GO:0033890">
    <property type="term" value="F:ribonuclease D activity"/>
    <property type="evidence" value="ECO:0007669"/>
    <property type="project" value="UniProtKB-EC"/>
</dbReference>
<dbReference type="Pfam" id="PF18305">
    <property type="entry name" value="DNA_pol_A_exoN"/>
    <property type="match status" value="1"/>
</dbReference>
<proteinExistence type="predicted"/>
<dbReference type="Pfam" id="PF00570">
    <property type="entry name" value="HRDC"/>
    <property type="match status" value="1"/>
</dbReference>
<dbReference type="Pfam" id="PF01612">
    <property type="entry name" value="DNA_pol_A_exo1"/>
    <property type="match status" value="1"/>
</dbReference>
<dbReference type="Gene3D" id="3.30.420.10">
    <property type="entry name" value="Ribonuclease H-like superfamily/Ribonuclease H"/>
    <property type="match status" value="1"/>
</dbReference>
<accession>A0A853DJT1</accession>
<dbReference type="InterPro" id="IPR036397">
    <property type="entry name" value="RNaseH_sf"/>
</dbReference>
<evidence type="ECO:0000313" key="4">
    <source>
        <dbReference type="Proteomes" id="UP000571817"/>
    </source>
</evidence>
<evidence type="ECO:0000313" key="3">
    <source>
        <dbReference type="EMBL" id="NYJ74970.1"/>
    </source>
</evidence>
<dbReference type="AlphaFoldDB" id="A0A853DJT1"/>
<gene>
    <name evidence="3" type="ORF">HNR15_001933</name>
</gene>
<comment type="caution">
    <text evidence="3">The sequence shown here is derived from an EMBL/GenBank/DDBJ whole genome shotgun (WGS) entry which is preliminary data.</text>
</comment>
<dbReference type="SUPFAM" id="SSF47819">
    <property type="entry name" value="HRDC-like"/>
    <property type="match status" value="1"/>
</dbReference>
<dbReference type="PANTHER" id="PTHR47649:SF1">
    <property type="entry name" value="RIBONUCLEASE D"/>
    <property type="match status" value="1"/>
</dbReference>
<keyword evidence="3" id="KW-0378">Hydrolase</keyword>
<dbReference type="SMART" id="SM00341">
    <property type="entry name" value="HRDC"/>
    <property type="match status" value="1"/>
</dbReference>
<organism evidence="3 4">
    <name type="scientific">Allobranchiibius huperziae</name>
    <dbReference type="NCBI Taxonomy" id="1874116"/>
    <lineage>
        <taxon>Bacteria</taxon>
        <taxon>Bacillati</taxon>
        <taxon>Actinomycetota</taxon>
        <taxon>Actinomycetes</taxon>
        <taxon>Micrococcales</taxon>
        <taxon>Dermacoccaceae</taxon>
        <taxon>Allobranchiibius</taxon>
    </lineage>
</organism>
<dbReference type="GO" id="GO:0003676">
    <property type="term" value="F:nucleic acid binding"/>
    <property type="evidence" value="ECO:0007669"/>
    <property type="project" value="InterPro"/>
</dbReference>
<dbReference type="EMBL" id="JACCFW010000001">
    <property type="protein sequence ID" value="NYJ74970.1"/>
    <property type="molecule type" value="Genomic_DNA"/>
</dbReference>
<dbReference type="SMART" id="SM00474">
    <property type="entry name" value="35EXOc"/>
    <property type="match status" value="1"/>
</dbReference>
<feature type="domain" description="HRDC" evidence="2">
    <location>
        <begin position="239"/>
        <end position="325"/>
    </location>
</feature>
<dbReference type="InterPro" id="IPR044876">
    <property type="entry name" value="HRDC_dom_sf"/>
</dbReference>
<keyword evidence="4" id="KW-1185">Reference proteome</keyword>
<dbReference type="RefSeq" id="WP_179481274.1">
    <property type="nucleotide sequence ID" value="NZ_JACCFW010000001.1"/>
</dbReference>